<dbReference type="EMBL" id="JAQQWL010000013">
    <property type="protein sequence ID" value="KAK8042890.1"/>
    <property type="molecule type" value="Genomic_DNA"/>
</dbReference>
<reference evidence="1 2" key="1">
    <citation type="submission" date="2023-01" db="EMBL/GenBank/DDBJ databases">
        <title>Analysis of 21 Apiospora genomes using comparative genomics revels a genus with tremendous synthesis potential of carbohydrate active enzymes and secondary metabolites.</title>
        <authorList>
            <person name="Sorensen T."/>
        </authorList>
    </citation>
    <scope>NUCLEOTIDE SEQUENCE [LARGE SCALE GENOMIC DNA]</scope>
    <source>
        <strain evidence="1 2">CBS 135458</strain>
    </source>
</reference>
<evidence type="ECO:0000313" key="1">
    <source>
        <dbReference type="EMBL" id="KAK8042890.1"/>
    </source>
</evidence>
<proteinExistence type="predicted"/>
<keyword evidence="2" id="KW-1185">Reference proteome</keyword>
<name>A0ABR1TA81_9PEZI</name>
<organism evidence="1 2">
    <name type="scientific">Apiospora phragmitis</name>
    <dbReference type="NCBI Taxonomy" id="2905665"/>
    <lineage>
        <taxon>Eukaryota</taxon>
        <taxon>Fungi</taxon>
        <taxon>Dikarya</taxon>
        <taxon>Ascomycota</taxon>
        <taxon>Pezizomycotina</taxon>
        <taxon>Sordariomycetes</taxon>
        <taxon>Xylariomycetidae</taxon>
        <taxon>Amphisphaeriales</taxon>
        <taxon>Apiosporaceae</taxon>
        <taxon>Apiospora</taxon>
    </lineage>
</organism>
<protein>
    <submittedName>
        <fullName evidence="1">Uncharacterized protein</fullName>
    </submittedName>
</protein>
<gene>
    <name evidence="1" type="ORF">PG994_013373</name>
</gene>
<dbReference type="Proteomes" id="UP001480595">
    <property type="component" value="Unassembled WGS sequence"/>
</dbReference>
<dbReference type="GeneID" id="92097845"/>
<dbReference type="InterPro" id="IPR036852">
    <property type="entry name" value="Peptidase_S8/S53_dom_sf"/>
</dbReference>
<evidence type="ECO:0000313" key="2">
    <source>
        <dbReference type="Proteomes" id="UP001480595"/>
    </source>
</evidence>
<dbReference type="Gene3D" id="3.40.50.200">
    <property type="entry name" value="Peptidase S8/S53 domain"/>
    <property type="match status" value="1"/>
</dbReference>
<sequence>MTRSDTVVDVDDVDASKTMMGNYKAAGEREGKEYKAVGGMVDYYSAMGPVWLDYILEPRLASPAGHTLATWPLETSMAKPYICASYALVKSRFLELSVTEILALLQTTARPVRWVLGEIMLSVPRYSRAPGSSVPTMQLHHSTYINPGQMTISDVTRETCTAPVFGGYIKITSSEGPELHVP</sequence>
<dbReference type="RefSeq" id="XP_066709743.1">
    <property type="nucleotide sequence ID" value="XM_066864782.1"/>
</dbReference>
<dbReference type="SUPFAM" id="SSF52743">
    <property type="entry name" value="Subtilisin-like"/>
    <property type="match status" value="1"/>
</dbReference>
<comment type="caution">
    <text evidence="1">The sequence shown here is derived from an EMBL/GenBank/DDBJ whole genome shotgun (WGS) entry which is preliminary data.</text>
</comment>
<accession>A0ABR1TA81</accession>